<evidence type="ECO:0000256" key="3">
    <source>
        <dbReference type="SAM" id="MobiDB-lite"/>
    </source>
</evidence>
<keyword evidence="4" id="KW-1133">Transmembrane helix</keyword>
<dbReference type="GO" id="GO:0008630">
    <property type="term" value="P:intrinsic apoptotic signaling pathway in response to DNA damage"/>
    <property type="evidence" value="ECO:0007669"/>
    <property type="project" value="TreeGrafter"/>
</dbReference>
<evidence type="ECO:0000256" key="4">
    <source>
        <dbReference type="SAM" id="Phobius"/>
    </source>
</evidence>
<evidence type="ECO:0000313" key="6">
    <source>
        <dbReference type="EMBL" id="KAK3927528.1"/>
    </source>
</evidence>
<evidence type="ECO:0000256" key="1">
    <source>
        <dbReference type="ARBA" id="ARBA00009458"/>
    </source>
</evidence>
<evidence type="ECO:0000259" key="5">
    <source>
        <dbReference type="Pfam" id="PF00452"/>
    </source>
</evidence>
<keyword evidence="4" id="KW-0812">Transmembrane</keyword>
<keyword evidence="7" id="KW-1185">Reference proteome</keyword>
<evidence type="ECO:0000256" key="2">
    <source>
        <dbReference type="ARBA" id="ARBA00022703"/>
    </source>
</evidence>
<dbReference type="PRINTS" id="PR01862">
    <property type="entry name" value="BCL2FAMILY"/>
</dbReference>
<protein>
    <submittedName>
        <fullName evidence="6">Apoptosis regulator BAX</fullName>
    </submittedName>
</protein>
<dbReference type="GO" id="GO:0005741">
    <property type="term" value="C:mitochondrial outer membrane"/>
    <property type="evidence" value="ECO:0007669"/>
    <property type="project" value="TreeGrafter"/>
</dbReference>
<keyword evidence="4" id="KW-0472">Membrane</keyword>
<organism evidence="6 7">
    <name type="scientific">Frankliniella fusca</name>
    <dbReference type="NCBI Taxonomy" id="407009"/>
    <lineage>
        <taxon>Eukaryota</taxon>
        <taxon>Metazoa</taxon>
        <taxon>Ecdysozoa</taxon>
        <taxon>Arthropoda</taxon>
        <taxon>Hexapoda</taxon>
        <taxon>Insecta</taxon>
        <taxon>Pterygota</taxon>
        <taxon>Neoptera</taxon>
        <taxon>Paraneoptera</taxon>
        <taxon>Thysanoptera</taxon>
        <taxon>Terebrantia</taxon>
        <taxon>Thripoidea</taxon>
        <taxon>Thripidae</taxon>
        <taxon>Frankliniella</taxon>
    </lineage>
</organism>
<feature type="region of interest" description="Disordered" evidence="3">
    <location>
        <begin position="73"/>
        <end position="101"/>
    </location>
</feature>
<dbReference type="PROSITE" id="PS50062">
    <property type="entry name" value="BCL2_FAMILY"/>
    <property type="match status" value="1"/>
</dbReference>
<feature type="transmembrane region" description="Helical" evidence="4">
    <location>
        <begin position="296"/>
        <end position="317"/>
    </location>
</feature>
<dbReference type="EMBL" id="JAHWGI010001289">
    <property type="protein sequence ID" value="KAK3927528.1"/>
    <property type="molecule type" value="Genomic_DNA"/>
</dbReference>
<dbReference type="SUPFAM" id="SSF56854">
    <property type="entry name" value="Bcl-2 inhibitors of programmed cell death"/>
    <property type="match status" value="1"/>
</dbReference>
<dbReference type="Pfam" id="PF00452">
    <property type="entry name" value="Bcl-2"/>
    <property type="match status" value="1"/>
</dbReference>
<keyword evidence="2" id="KW-0053">Apoptosis</keyword>
<sequence>MVKPMPSRRCPPFTSQMPNSDFVDVDIQQEDPLSTNDQQEAGHVSHSLFSQSPEHQTYSQFFHSYDGSWTHRFSTPAPAPRERMSSVPDDEEIRSYPHQRRGSAPVNIQYAYGASSSSSSQENSSPPAALEEIASKGKELFWFILSEEVKAQEAASPGSFSALTISPSSHRLEVLNERGRFGGRTLRQIAEAFSHSPQRLKVQEYANHINLQSLNYNSFSDLLYGLFQEGGVTQARVLVLFFFCADIALRALKEKLTQHFQQLVDWTSRYITERLSAWVLEHGGWAAVLQESVDHAYRMAVVSLGILSLAALSIFVWRR</sequence>
<dbReference type="Gene3D" id="1.10.437.10">
    <property type="entry name" value="Blc2-like"/>
    <property type="match status" value="1"/>
</dbReference>
<proteinExistence type="inferred from homology"/>
<accession>A0AAE1LPQ5</accession>
<dbReference type="InterPro" id="IPR036834">
    <property type="entry name" value="Bcl-2-like_sf"/>
</dbReference>
<evidence type="ECO:0000313" key="7">
    <source>
        <dbReference type="Proteomes" id="UP001219518"/>
    </source>
</evidence>
<comment type="caution">
    <text evidence="6">The sequence shown here is derived from an EMBL/GenBank/DDBJ whole genome shotgun (WGS) entry which is preliminary data.</text>
</comment>
<reference evidence="6" key="2">
    <citation type="journal article" date="2023" name="BMC Genomics">
        <title>Pest status, molecular evolution, and epigenetic factors derived from the genome assembly of Frankliniella fusca, a thysanopteran phytovirus vector.</title>
        <authorList>
            <person name="Catto M.A."/>
            <person name="Labadie P.E."/>
            <person name="Jacobson A.L."/>
            <person name="Kennedy G.G."/>
            <person name="Srinivasan R."/>
            <person name="Hunt B.G."/>
        </authorList>
    </citation>
    <scope>NUCLEOTIDE SEQUENCE</scope>
    <source>
        <strain evidence="6">PL_HMW_Pooled</strain>
    </source>
</reference>
<dbReference type="InterPro" id="IPR002475">
    <property type="entry name" value="Bcl2-like"/>
</dbReference>
<dbReference type="PANTHER" id="PTHR11256">
    <property type="entry name" value="BCL-2 RELATED"/>
    <property type="match status" value="1"/>
</dbReference>
<dbReference type="GO" id="GO:0097192">
    <property type="term" value="P:extrinsic apoptotic signaling pathway in absence of ligand"/>
    <property type="evidence" value="ECO:0007669"/>
    <property type="project" value="TreeGrafter"/>
</dbReference>
<comment type="similarity">
    <text evidence="1">Belongs to the Bcl-2 family.</text>
</comment>
<feature type="region of interest" description="Disordered" evidence="3">
    <location>
        <begin position="1"/>
        <end position="47"/>
    </location>
</feature>
<dbReference type="AlphaFoldDB" id="A0AAE1LPQ5"/>
<feature type="domain" description="Bcl-2 Bcl-2 homology region 1-3" evidence="5">
    <location>
        <begin position="186"/>
        <end position="285"/>
    </location>
</feature>
<dbReference type="GO" id="GO:0042981">
    <property type="term" value="P:regulation of apoptotic process"/>
    <property type="evidence" value="ECO:0007669"/>
    <property type="project" value="InterPro"/>
</dbReference>
<dbReference type="PANTHER" id="PTHR11256:SF21">
    <property type="entry name" value="BCL-2 BCL-2 HOMOLOGY REGION 1-3 DOMAIN-CONTAINING PROTEIN"/>
    <property type="match status" value="1"/>
</dbReference>
<dbReference type="InterPro" id="IPR046371">
    <property type="entry name" value="Bcl-2_BH1-3"/>
</dbReference>
<dbReference type="Proteomes" id="UP001219518">
    <property type="component" value="Unassembled WGS sequence"/>
</dbReference>
<dbReference type="GO" id="GO:0001836">
    <property type="term" value="P:release of cytochrome c from mitochondria"/>
    <property type="evidence" value="ECO:0007669"/>
    <property type="project" value="TreeGrafter"/>
</dbReference>
<name>A0AAE1LPQ5_9NEOP</name>
<reference evidence="6" key="1">
    <citation type="submission" date="2021-07" db="EMBL/GenBank/DDBJ databases">
        <authorList>
            <person name="Catto M.A."/>
            <person name="Jacobson A."/>
            <person name="Kennedy G."/>
            <person name="Labadie P."/>
            <person name="Hunt B.G."/>
            <person name="Srinivasan R."/>
        </authorList>
    </citation>
    <scope>NUCLEOTIDE SEQUENCE</scope>
    <source>
        <strain evidence="6">PL_HMW_Pooled</strain>
        <tissue evidence="6">Head</tissue>
    </source>
</reference>
<dbReference type="InterPro" id="IPR026298">
    <property type="entry name" value="Bcl-2_fam"/>
</dbReference>
<gene>
    <name evidence="6" type="ORF">KUF71_015813</name>
</gene>
<dbReference type="GO" id="GO:0051400">
    <property type="term" value="F:BH domain binding"/>
    <property type="evidence" value="ECO:0007669"/>
    <property type="project" value="TreeGrafter"/>
</dbReference>